<dbReference type="AlphaFoldDB" id="A0A919XUF8"/>
<comment type="caution">
    <text evidence="1">The sequence shown here is derived from an EMBL/GenBank/DDBJ whole genome shotgun (WGS) entry which is preliminary data.</text>
</comment>
<dbReference type="Proteomes" id="UP000681162">
    <property type="component" value="Unassembled WGS sequence"/>
</dbReference>
<keyword evidence="2" id="KW-1185">Reference proteome</keyword>
<evidence type="ECO:0000313" key="1">
    <source>
        <dbReference type="EMBL" id="GIO37808.1"/>
    </source>
</evidence>
<dbReference type="EMBL" id="BORR01000009">
    <property type="protein sequence ID" value="GIO37808.1"/>
    <property type="molecule type" value="Genomic_DNA"/>
</dbReference>
<proteinExistence type="predicted"/>
<organism evidence="1 2">
    <name type="scientific">Paenibacillus antibioticophila</name>
    <dbReference type="NCBI Taxonomy" id="1274374"/>
    <lineage>
        <taxon>Bacteria</taxon>
        <taxon>Bacillati</taxon>
        <taxon>Bacillota</taxon>
        <taxon>Bacilli</taxon>
        <taxon>Bacillales</taxon>
        <taxon>Paenibacillaceae</taxon>
        <taxon>Paenibacillus</taxon>
    </lineage>
</organism>
<sequence>MHAVAWLCAASGKLIAAQLATQPCANCIVFEVKLQKRSSQGISVKCAVEAERSPL</sequence>
<reference evidence="1 2" key="1">
    <citation type="submission" date="2021-03" db="EMBL/GenBank/DDBJ databases">
        <title>Antimicrobial resistance genes in bacteria isolated from Japanese honey, and their potential for conferring macrolide and lincosamide resistance in the American foulbrood pathogen Paenibacillus larvae.</title>
        <authorList>
            <person name="Okamoto M."/>
            <person name="Kumagai M."/>
            <person name="Kanamori H."/>
            <person name="Takamatsu D."/>
        </authorList>
    </citation>
    <scope>NUCLEOTIDE SEQUENCE [LARGE SCALE GENOMIC DNA]</scope>
    <source>
        <strain evidence="1 2">J41TS12</strain>
    </source>
</reference>
<protein>
    <submittedName>
        <fullName evidence="1">Uncharacterized protein</fullName>
    </submittedName>
</protein>
<accession>A0A919XUF8</accession>
<evidence type="ECO:0000313" key="2">
    <source>
        <dbReference type="Proteomes" id="UP000681162"/>
    </source>
</evidence>
<name>A0A919XUF8_9BACL</name>
<gene>
    <name evidence="1" type="ORF">J41TS12_26690</name>
</gene>